<dbReference type="GO" id="GO:0045087">
    <property type="term" value="P:innate immune response"/>
    <property type="evidence" value="ECO:0007669"/>
    <property type="project" value="UniProtKB-KW"/>
</dbReference>
<dbReference type="CDD" id="cd08330">
    <property type="entry name" value="CARD_ASC_NALP1"/>
    <property type="match status" value="1"/>
</dbReference>
<dbReference type="GO" id="GO:0006954">
    <property type="term" value="P:inflammatory response"/>
    <property type="evidence" value="ECO:0007669"/>
    <property type="project" value="UniProtKB-KW"/>
</dbReference>
<keyword evidence="3" id="KW-0399">Innate immunity</keyword>
<dbReference type="FunFam" id="1.10.533.10:FF:000013">
    <property type="entry name" value="Apoptosis-associated speck-like protein containing a CARD"/>
    <property type="match status" value="1"/>
</dbReference>
<proteinExistence type="predicted"/>
<evidence type="ECO:0000259" key="8">
    <source>
        <dbReference type="PROSITE" id="PS50824"/>
    </source>
</evidence>
<keyword evidence="2" id="KW-0963">Cytoplasm</keyword>
<dbReference type="PANTHER" id="PTHR46985">
    <property type="entry name" value="NACHT, LRR AND PYD DOMAINS-CONTAINING PROTEIN 1"/>
    <property type="match status" value="1"/>
</dbReference>
<protein>
    <submittedName>
        <fullName evidence="9">ASC</fullName>
    </submittedName>
</protein>
<evidence type="ECO:0000256" key="5">
    <source>
        <dbReference type="ARBA" id="ARBA00023198"/>
    </source>
</evidence>
<dbReference type="PROSITE" id="PS50824">
    <property type="entry name" value="DAPIN"/>
    <property type="match status" value="1"/>
</dbReference>
<evidence type="ECO:0000256" key="4">
    <source>
        <dbReference type="ARBA" id="ARBA00022859"/>
    </source>
</evidence>
<dbReference type="InterPro" id="IPR051249">
    <property type="entry name" value="NLRP_Inflammasome"/>
</dbReference>
<keyword evidence="6" id="KW-1271">Inflammasome</keyword>
<dbReference type="CDD" id="cd08321">
    <property type="entry name" value="Pyrin_ASC-like"/>
    <property type="match status" value="1"/>
</dbReference>
<dbReference type="SUPFAM" id="SSF47986">
    <property type="entry name" value="DEATH domain"/>
    <property type="match status" value="2"/>
</dbReference>
<keyword evidence="5" id="KW-0395">Inflammatory response</keyword>
<feature type="domain" description="Pyrin" evidence="8">
    <location>
        <begin position="1"/>
        <end position="90"/>
    </location>
</feature>
<dbReference type="GO" id="GO:0042981">
    <property type="term" value="P:regulation of apoptotic process"/>
    <property type="evidence" value="ECO:0007669"/>
    <property type="project" value="InterPro"/>
</dbReference>
<dbReference type="PANTHER" id="PTHR46985:SF2">
    <property type="entry name" value="APOPTOSIS-ASSOCIATED SPECK-LIKE PROTEIN CONTAINING A CARD"/>
    <property type="match status" value="1"/>
</dbReference>
<dbReference type="SMART" id="SM01289">
    <property type="entry name" value="PYRIN"/>
    <property type="match status" value="1"/>
</dbReference>
<dbReference type="InterPro" id="IPR033516">
    <property type="entry name" value="CARD8/ASC/NALP1_CARD"/>
</dbReference>
<evidence type="ECO:0000256" key="3">
    <source>
        <dbReference type="ARBA" id="ARBA00022588"/>
    </source>
</evidence>
<dbReference type="AlphaFoldDB" id="A6MYU9"/>
<feature type="domain" description="CARD" evidence="7">
    <location>
        <begin position="112"/>
        <end position="201"/>
    </location>
</feature>
<dbReference type="InterPro" id="IPR001315">
    <property type="entry name" value="CARD"/>
</dbReference>
<dbReference type="EMBL" id="EF564193">
    <property type="protein sequence ID" value="ABR24505.1"/>
    <property type="molecule type" value="Genomic_DNA"/>
</dbReference>
<evidence type="ECO:0000313" key="9">
    <source>
        <dbReference type="EMBL" id="ABR24505.1"/>
    </source>
</evidence>
<dbReference type="Pfam" id="PF00619">
    <property type="entry name" value="CARD"/>
    <property type="match status" value="1"/>
</dbReference>
<comment type="subcellular location">
    <subcellularLocation>
        <location evidence="1">Inflammasome</location>
    </subcellularLocation>
</comment>
<evidence type="ECO:0000256" key="6">
    <source>
        <dbReference type="ARBA" id="ARBA00023233"/>
    </source>
</evidence>
<dbReference type="PROSITE" id="PS50209">
    <property type="entry name" value="CARD"/>
    <property type="match status" value="1"/>
</dbReference>
<reference evidence="9" key="2">
    <citation type="journal article" date="2008" name="Dev. Comp. Immunol.">
        <title>Molecular cloning and expression analysis of the ASC gene from mandarin fish and its regulation of NF-kappaB activation.</title>
        <authorList>
            <person name="Sun Y."/>
            <person name="Wang J."/>
            <person name="Lao H."/>
            <person name="Yin Z."/>
            <person name="He W."/>
            <person name="Weng S."/>
            <person name="Yu X."/>
            <person name="Chan S."/>
            <person name="He J."/>
        </authorList>
    </citation>
    <scope>NUCLEOTIDE SEQUENCE</scope>
</reference>
<dbReference type="Pfam" id="PF02758">
    <property type="entry name" value="PYRIN"/>
    <property type="match status" value="1"/>
</dbReference>
<accession>A6MYU9</accession>
<dbReference type="InterPro" id="IPR004020">
    <property type="entry name" value="DAPIN"/>
</dbReference>
<dbReference type="Gene3D" id="1.10.533.10">
    <property type="entry name" value="Death Domain, Fas"/>
    <property type="match status" value="2"/>
</dbReference>
<keyword evidence="4" id="KW-0391">Immunity</keyword>
<evidence type="ECO:0000256" key="1">
    <source>
        <dbReference type="ARBA" id="ARBA00004110"/>
    </source>
</evidence>
<dbReference type="InterPro" id="IPR011029">
    <property type="entry name" value="DEATH-like_dom_sf"/>
</dbReference>
<sequence>MPPQTIRKALADMLEDLSQLDFEKFCRQLLDRREEQRVRRSRVESKSFLDIADVLVSTFGEPNALQVAVEVLRQIDCNLDADRLVEETSALLSKSGSSDTARPSAGATGVNIMADDIHFVDKHRTALISRVSNIAPILDELVDKNVIQQESYDRIRILPTTQEKMRELYSGCLKASGTCKDIFYKILEENEKYLIADLKNK</sequence>
<dbReference type="GO" id="GO:0061702">
    <property type="term" value="C:canonical inflammasome complex"/>
    <property type="evidence" value="ECO:0007669"/>
    <property type="project" value="UniProtKB-SubCell"/>
</dbReference>
<reference evidence="9" key="1">
    <citation type="submission" date="2007-04" db="EMBL/GenBank/DDBJ databases">
        <authorList>
            <person name="Sun Y.N."/>
            <person name="Wang J."/>
            <person name="Lao H.H."/>
            <person name="Yin Z.X."/>
            <person name="He J.G."/>
        </authorList>
    </citation>
    <scope>NUCLEOTIDE SEQUENCE</scope>
</reference>
<evidence type="ECO:0000259" key="7">
    <source>
        <dbReference type="PROSITE" id="PS50209"/>
    </source>
</evidence>
<evidence type="ECO:0000256" key="2">
    <source>
        <dbReference type="ARBA" id="ARBA00022490"/>
    </source>
</evidence>
<organism evidence="9">
    <name type="scientific">Siniperca chuatsi</name>
    <name type="common">Mandarin fish</name>
    <dbReference type="NCBI Taxonomy" id="119488"/>
    <lineage>
        <taxon>Eukaryota</taxon>
        <taxon>Metazoa</taxon>
        <taxon>Chordata</taxon>
        <taxon>Craniata</taxon>
        <taxon>Vertebrata</taxon>
        <taxon>Euteleostomi</taxon>
        <taxon>Actinopterygii</taxon>
        <taxon>Neopterygii</taxon>
        <taxon>Teleostei</taxon>
        <taxon>Neoteleostei</taxon>
        <taxon>Acanthomorphata</taxon>
        <taxon>Eupercaria</taxon>
        <taxon>Centrarchiformes</taxon>
        <taxon>Centrarchoidei</taxon>
        <taxon>Sinipercidae</taxon>
        <taxon>Siniperca</taxon>
    </lineage>
</organism>
<name>A6MYU9_SINCH</name>